<dbReference type="InterPro" id="IPR041966">
    <property type="entry name" value="LOTUS-like"/>
</dbReference>
<name>A0ABQ8RXJ9_PERAM</name>
<sequence>MAGLCEGGNEPLCSLKARCTNLEGLVFDPSTFLTKRTLFGHALDHSATELRTTSKGGSPIVVPVQSAKSSHVDALVQKQKVSVPKRLMKRASFLTRRTSVKAHPESHRNRSYSADSTQRIFIPHHLQQRINEFLRDNPQGVRIQVFEKEFFSAQTLQNYGVRSGEIQQLLAHLSHILKVSGGMVYPLLEKQSVYRPVTYFPNEDKNPKNFIPSGCENNFVSVEQNGFLEGDIKLTEEDDDDIVAELYEHIGKSNNVLWEINETTSQVTSFVNKEKNVIQSSERSQSEISPPSCAYSNDLVSHQMRRQFMLLLDKNPDGIWCSELPQLYKRIRIVSLVSQHVDATAESLLCAVSACFAVSTILDRGSEAVPTYVSIMKWDRQLRETGSLLSNAEKPAKSIRQASVQLNIPPTTVHTVLHKRFCVCERKAAIHQMITPNDKLERKRFAETMLDKVDNDDTFLTRVCFSDEATFHVSGKVNRHNCRIWGSENPSVVIEHQRIPLNGMFGVGSCVTESLVPISLLKRQSLQTRTWICCNCMLCHNSQMEQFSSKMGLHHTLPTWFAHS</sequence>
<dbReference type="EMBL" id="JAJSOF020000040">
    <property type="protein sequence ID" value="KAJ4426379.1"/>
    <property type="molecule type" value="Genomic_DNA"/>
</dbReference>
<gene>
    <name evidence="1" type="ORF">ANN_27193</name>
</gene>
<evidence type="ECO:0000313" key="2">
    <source>
        <dbReference type="Proteomes" id="UP001148838"/>
    </source>
</evidence>
<reference evidence="1 2" key="1">
    <citation type="journal article" date="2022" name="Allergy">
        <title>Genome assembly and annotation of Periplaneta americana reveal a comprehensive cockroach allergen profile.</title>
        <authorList>
            <person name="Wang L."/>
            <person name="Xiong Q."/>
            <person name="Saelim N."/>
            <person name="Wang L."/>
            <person name="Nong W."/>
            <person name="Wan A.T."/>
            <person name="Shi M."/>
            <person name="Liu X."/>
            <person name="Cao Q."/>
            <person name="Hui J.H.L."/>
            <person name="Sookrung N."/>
            <person name="Leung T.F."/>
            <person name="Tungtrongchitr A."/>
            <person name="Tsui S.K.W."/>
        </authorList>
    </citation>
    <scope>NUCLEOTIDE SEQUENCE [LARGE SCALE GENOMIC DNA]</scope>
    <source>
        <strain evidence="1">PWHHKU_190912</strain>
    </source>
</reference>
<keyword evidence="2" id="KW-1185">Reference proteome</keyword>
<dbReference type="PANTHER" id="PTHR47326:SF1">
    <property type="entry name" value="HTH PSQ-TYPE DOMAIN-CONTAINING PROTEIN"/>
    <property type="match status" value="1"/>
</dbReference>
<accession>A0ABQ8RXJ9</accession>
<organism evidence="1 2">
    <name type="scientific">Periplaneta americana</name>
    <name type="common">American cockroach</name>
    <name type="synonym">Blatta americana</name>
    <dbReference type="NCBI Taxonomy" id="6978"/>
    <lineage>
        <taxon>Eukaryota</taxon>
        <taxon>Metazoa</taxon>
        <taxon>Ecdysozoa</taxon>
        <taxon>Arthropoda</taxon>
        <taxon>Hexapoda</taxon>
        <taxon>Insecta</taxon>
        <taxon>Pterygota</taxon>
        <taxon>Neoptera</taxon>
        <taxon>Polyneoptera</taxon>
        <taxon>Dictyoptera</taxon>
        <taxon>Blattodea</taxon>
        <taxon>Blattoidea</taxon>
        <taxon>Blattidae</taxon>
        <taxon>Blattinae</taxon>
        <taxon>Periplaneta</taxon>
    </lineage>
</organism>
<dbReference type="InterPro" id="IPR036397">
    <property type="entry name" value="RNaseH_sf"/>
</dbReference>
<protein>
    <submittedName>
        <fullName evidence="1">Uncharacterized protein</fullName>
    </submittedName>
</protein>
<dbReference type="Gene3D" id="3.30.420.610">
    <property type="entry name" value="LOTUS domain-like"/>
    <property type="match status" value="1"/>
</dbReference>
<dbReference type="Proteomes" id="UP001148838">
    <property type="component" value="Unassembled WGS sequence"/>
</dbReference>
<evidence type="ECO:0000313" key="1">
    <source>
        <dbReference type="EMBL" id="KAJ4426379.1"/>
    </source>
</evidence>
<dbReference type="PANTHER" id="PTHR47326">
    <property type="entry name" value="TRANSPOSABLE ELEMENT TC3 TRANSPOSASE-LIKE PROTEIN"/>
    <property type="match status" value="1"/>
</dbReference>
<proteinExistence type="predicted"/>
<dbReference type="Gene3D" id="3.30.420.10">
    <property type="entry name" value="Ribonuclease H-like superfamily/Ribonuclease H"/>
    <property type="match status" value="1"/>
</dbReference>
<comment type="caution">
    <text evidence="1">The sequence shown here is derived from an EMBL/GenBank/DDBJ whole genome shotgun (WGS) entry which is preliminary data.</text>
</comment>